<protein>
    <submittedName>
        <fullName evidence="3">Extracellular solute-binding protein family 1</fullName>
    </submittedName>
</protein>
<keyword evidence="2" id="KW-0472">Membrane</keyword>
<keyword evidence="2" id="KW-1133">Transmembrane helix</keyword>
<keyword evidence="2" id="KW-0812">Transmembrane</keyword>
<keyword evidence="4" id="KW-1185">Reference proteome</keyword>
<accession>B9XSB0</accession>
<name>B9XSB0_PEDPL</name>
<evidence type="ECO:0000256" key="2">
    <source>
        <dbReference type="SAM" id="Phobius"/>
    </source>
</evidence>
<dbReference type="PANTHER" id="PTHR30006:SF24">
    <property type="entry name" value="SLL0237 PROTEIN"/>
    <property type="match status" value="1"/>
</dbReference>
<keyword evidence="1" id="KW-0732">Signal</keyword>
<dbReference type="Pfam" id="PF13531">
    <property type="entry name" value="SBP_bac_11"/>
    <property type="match status" value="1"/>
</dbReference>
<comment type="caution">
    <text evidence="3">The sequence shown here is derived from an EMBL/GenBank/DDBJ whole genome shotgun (WGS) entry which is preliminary data.</text>
</comment>
<dbReference type="EMBL" id="ABOX02000076">
    <property type="protein sequence ID" value="EEF57280.1"/>
    <property type="molecule type" value="Genomic_DNA"/>
</dbReference>
<gene>
    <name evidence="3" type="ORF">Cflav_PD0246</name>
</gene>
<dbReference type="AlphaFoldDB" id="B9XSB0"/>
<dbReference type="Gene3D" id="3.40.190.10">
    <property type="entry name" value="Periplasmic binding protein-like II"/>
    <property type="match status" value="2"/>
</dbReference>
<organism evidence="3 4">
    <name type="scientific">Pedosphaera parvula (strain Ellin514)</name>
    <dbReference type="NCBI Taxonomy" id="320771"/>
    <lineage>
        <taxon>Bacteria</taxon>
        <taxon>Pseudomonadati</taxon>
        <taxon>Verrucomicrobiota</taxon>
        <taxon>Pedosphaerae</taxon>
        <taxon>Pedosphaerales</taxon>
        <taxon>Pedosphaeraceae</taxon>
        <taxon>Pedosphaera</taxon>
    </lineage>
</organism>
<feature type="transmembrane region" description="Helical" evidence="2">
    <location>
        <begin position="12"/>
        <end position="32"/>
    </location>
</feature>
<evidence type="ECO:0000313" key="4">
    <source>
        <dbReference type="Proteomes" id="UP000003688"/>
    </source>
</evidence>
<dbReference type="PANTHER" id="PTHR30006">
    <property type="entry name" value="THIAMINE-BINDING PERIPLASMIC PROTEIN-RELATED"/>
    <property type="match status" value="1"/>
</dbReference>
<sequence length="320" mass="35772" precursor="true">MGSRGFKAGTRCKAWLAMIAAIVSTVFFSAVFQAEGKDSSVIVYASQDETYADPIFKQFEKQTGIKVRAVFDSEAVKTVGLANRLLAERSHPQCDVFWSNEEFRTRLLASENIFRETNGWAAMGYRTRRLVVNTNLLPIAKAPHAFSDATNQIWRGKVALAYPLFGTTATHFMVLRQKWGDAQWQTWCRALAANKPLVVDGNSVVVKMVGGGEVWFGFTDSDDIAAGQKDGLPIVELPLSDETLFIPNTIGVIRNSPHPVEAEKLFRYLQTAPVLQRLLKEDALESAELPKPEAGLKVDWDELLKDWNTTTKELETIFLR</sequence>
<evidence type="ECO:0000313" key="3">
    <source>
        <dbReference type="EMBL" id="EEF57280.1"/>
    </source>
</evidence>
<dbReference type="Proteomes" id="UP000003688">
    <property type="component" value="Unassembled WGS sequence"/>
</dbReference>
<evidence type="ECO:0000256" key="1">
    <source>
        <dbReference type="ARBA" id="ARBA00022729"/>
    </source>
</evidence>
<proteinExistence type="predicted"/>
<dbReference type="STRING" id="320771.Cflav_PD0246"/>
<dbReference type="SUPFAM" id="SSF53850">
    <property type="entry name" value="Periplasmic binding protein-like II"/>
    <property type="match status" value="1"/>
</dbReference>
<reference evidence="3 4" key="1">
    <citation type="journal article" date="2011" name="J. Bacteriol.">
        <title>Genome sequence of 'Pedosphaera parvula' Ellin514, an aerobic Verrucomicrobial isolate from pasture soil.</title>
        <authorList>
            <person name="Kant R."/>
            <person name="van Passel M.W."/>
            <person name="Sangwan P."/>
            <person name="Palva A."/>
            <person name="Lucas S."/>
            <person name="Copeland A."/>
            <person name="Lapidus A."/>
            <person name="Glavina Del Rio T."/>
            <person name="Dalin E."/>
            <person name="Tice H."/>
            <person name="Bruce D."/>
            <person name="Goodwin L."/>
            <person name="Pitluck S."/>
            <person name="Chertkov O."/>
            <person name="Larimer F.W."/>
            <person name="Land M.L."/>
            <person name="Hauser L."/>
            <person name="Brettin T.S."/>
            <person name="Detter J.C."/>
            <person name="Han S."/>
            <person name="de Vos W.M."/>
            <person name="Janssen P.H."/>
            <person name="Smidt H."/>
        </authorList>
    </citation>
    <scope>NUCLEOTIDE SEQUENCE [LARGE SCALE GENOMIC DNA]</scope>
    <source>
        <strain evidence="3 4">Ellin514</strain>
    </source>
</reference>